<keyword evidence="2" id="KW-0812">Transmembrane</keyword>
<reference evidence="4 5" key="1">
    <citation type="journal article" date="2011" name="Stand. Genomic Sci.">
        <title>High quality draft genome sequence of Segniliparus rugosus CDC 945(T)= (ATCC BAA-974(T)).</title>
        <authorList>
            <person name="Earl A.M."/>
            <person name="Desjardins C.A."/>
            <person name="Fitzgerald M.G."/>
            <person name="Arachchi H.M."/>
            <person name="Zeng Q."/>
            <person name="Mehta T."/>
            <person name="Griggs A."/>
            <person name="Birren B.W."/>
            <person name="Toney N.C."/>
            <person name="Carr J."/>
            <person name="Posey J."/>
            <person name="Butler W.R."/>
        </authorList>
    </citation>
    <scope>NUCLEOTIDE SEQUENCE [LARGE SCALE GENOMIC DNA]</scope>
    <source>
        <strain evidence="5">ATCC BAA-974 / DSM 45345 / CCUG 50838 / CIP 108380 / JCM 13579 / CDC 945</strain>
    </source>
</reference>
<comment type="caution">
    <text evidence="4">The sequence shown here is derived from an EMBL/GenBank/DDBJ whole genome shotgun (WGS) entry which is preliminary data.</text>
</comment>
<feature type="region of interest" description="Disordered" evidence="1">
    <location>
        <begin position="1"/>
        <end position="71"/>
    </location>
</feature>
<feature type="compositionally biased region" description="Low complexity" evidence="1">
    <location>
        <begin position="52"/>
        <end position="64"/>
    </location>
</feature>
<evidence type="ECO:0000256" key="2">
    <source>
        <dbReference type="SAM" id="Phobius"/>
    </source>
</evidence>
<dbReference type="Proteomes" id="UP000004816">
    <property type="component" value="Unassembled WGS sequence"/>
</dbReference>
<evidence type="ECO:0000256" key="1">
    <source>
        <dbReference type="SAM" id="MobiDB-lite"/>
    </source>
</evidence>
<dbReference type="Pfam" id="PF26056">
    <property type="entry name" value="DUF8017"/>
    <property type="match status" value="1"/>
</dbReference>
<keyword evidence="2" id="KW-1133">Transmembrane helix</keyword>
<name>E5XTX3_SEGRC</name>
<evidence type="ECO:0000259" key="3">
    <source>
        <dbReference type="Pfam" id="PF26056"/>
    </source>
</evidence>
<keyword evidence="2" id="KW-0472">Membrane</keyword>
<accession>E5XTX3</accession>
<dbReference type="EMBL" id="ACZI02000001">
    <property type="protein sequence ID" value="EFV12201.1"/>
    <property type="molecule type" value="Genomic_DNA"/>
</dbReference>
<gene>
    <name evidence="4" type="ORF">HMPREF9336_02945</name>
</gene>
<sequence length="344" mass="36741">MTNPYPGGPEGWQQPGPSYPPPSPYAQPSAYPQPEQYPGAYQQPGSYQQHDPYSQGSPYQQPFPYQQPPHAPAPAKRSRVWIYVSLVAVLVVVLSAGAFFLIRAGRSGPAETTAASSPNPQAPKSTPLPPLEPGRGRPGPNTPPGWQSVASPSGFVYDVPADWAVHKPTSIIYWERPCPDGPFGFCPIRSLRNAASRPHPPQDGCKDSSTSALAGFLAPNPNEIPLAERSTISDAIEAEAKRVPDIYTDWGKDAPLGPPPPIARSEPRQFKINGADALQVSFTVTDINTSVGCNPPSSVYTVVATTNAAGTVVEFAVQTDQGYPQALDQATAQKIIDSLRPAEK</sequence>
<dbReference type="HOGENOM" id="CLU_070075_0_0_11"/>
<dbReference type="STRING" id="679197.HMPREF9336_02945"/>
<evidence type="ECO:0000313" key="4">
    <source>
        <dbReference type="EMBL" id="EFV12201.1"/>
    </source>
</evidence>
<dbReference type="OrthoDB" id="5180029at2"/>
<protein>
    <recommendedName>
        <fullName evidence="3">DUF8017 domain-containing protein</fullName>
    </recommendedName>
</protein>
<proteinExistence type="predicted"/>
<keyword evidence="5" id="KW-1185">Reference proteome</keyword>
<feature type="compositionally biased region" description="Low complexity" evidence="1">
    <location>
        <begin position="26"/>
        <end position="38"/>
    </location>
</feature>
<feature type="region of interest" description="Disordered" evidence="1">
    <location>
        <begin position="109"/>
        <end position="149"/>
    </location>
</feature>
<organism evidence="4 5">
    <name type="scientific">Segniliparus rugosus (strain ATCC BAA-974 / DSM 45345 / CCUG 50838 / CIP 108380 / JCM 13579 / CDC 945)</name>
    <dbReference type="NCBI Taxonomy" id="679197"/>
    <lineage>
        <taxon>Bacteria</taxon>
        <taxon>Bacillati</taxon>
        <taxon>Actinomycetota</taxon>
        <taxon>Actinomycetes</taxon>
        <taxon>Mycobacteriales</taxon>
        <taxon>Segniliparaceae</taxon>
        <taxon>Segniliparus</taxon>
    </lineage>
</organism>
<feature type="domain" description="DUF8017" evidence="3">
    <location>
        <begin position="140"/>
        <end position="343"/>
    </location>
</feature>
<feature type="compositionally biased region" description="Polar residues" evidence="1">
    <location>
        <begin position="113"/>
        <end position="124"/>
    </location>
</feature>
<dbReference type="RefSeq" id="WP_007471599.1">
    <property type="nucleotide sequence ID" value="NZ_KI391953.1"/>
</dbReference>
<dbReference type="AlphaFoldDB" id="E5XTX3"/>
<evidence type="ECO:0000313" key="5">
    <source>
        <dbReference type="Proteomes" id="UP000004816"/>
    </source>
</evidence>
<dbReference type="InterPro" id="IPR058330">
    <property type="entry name" value="DUF8017"/>
</dbReference>
<feature type="transmembrane region" description="Helical" evidence="2">
    <location>
        <begin position="80"/>
        <end position="102"/>
    </location>
</feature>